<sequence length="372" mass="44184">MEQQSFESFRLQRIIEDISLLRLECDWINDQTEQSFKSIIEKGKSDFLYQELIWSIGKELSTYYNIQWTNKMEKIEKVGEFNQQLNESFEKLLKECNYQEETFEDSYLNRLSLIEFLFLQLQTFQLELFFKMNSTSTTTTTTTTTTINNINNDIINDEEMKDYNDELINSEDFIINQIQILSDLFNVEFNNFDNFSNSINQINEKIKETLKKLPFDFISEPFFRNTEFSEKEIKEIQEMSDSLYQDYKKRSIVLQKRLDVTVESLLWSERVADKLQEINRSIGYYIQSLPSITHYTFFDLKNVHKDLLHIIRTSTHSASSQQLTGSILVGKVPDRGGRTNDRKIPMPSFHKRVELSSSIDSHRQNKKFFKKK</sequence>
<dbReference type="PANTHER" id="PTHR31353">
    <property type="entry name" value="FAM98"/>
    <property type="match status" value="1"/>
</dbReference>
<dbReference type="PANTHER" id="PTHR31353:SF1">
    <property type="entry name" value="PROTEIN FAM98B"/>
    <property type="match status" value="1"/>
</dbReference>
<comment type="similarity">
    <text evidence="1">Belongs to the FAM98 family.</text>
</comment>
<name>A0AAN7YRE7_9MYCE</name>
<dbReference type="AlphaFoldDB" id="A0AAN7YRE7"/>
<proteinExistence type="inferred from homology"/>
<dbReference type="EMBL" id="JAVFKY010000003">
    <property type="protein sequence ID" value="KAK5578911.1"/>
    <property type="molecule type" value="Genomic_DNA"/>
</dbReference>
<organism evidence="2 3">
    <name type="scientific">Dictyostelium firmibasis</name>
    <dbReference type="NCBI Taxonomy" id="79012"/>
    <lineage>
        <taxon>Eukaryota</taxon>
        <taxon>Amoebozoa</taxon>
        <taxon>Evosea</taxon>
        <taxon>Eumycetozoa</taxon>
        <taxon>Dictyostelia</taxon>
        <taxon>Dictyosteliales</taxon>
        <taxon>Dictyosteliaceae</taxon>
        <taxon>Dictyostelium</taxon>
    </lineage>
</organism>
<reference evidence="2 3" key="1">
    <citation type="submission" date="2023-11" db="EMBL/GenBank/DDBJ databases">
        <title>Dfirmibasis_genome.</title>
        <authorList>
            <person name="Edelbroek B."/>
            <person name="Kjellin J."/>
            <person name="Jerlstrom-Hultqvist J."/>
            <person name="Soderbom F."/>
        </authorList>
    </citation>
    <scope>NUCLEOTIDE SEQUENCE [LARGE SCALE GENOMIC DNA]</scope>
    <source>
        <strain evidence="2 3">TNS-C-14</strain>
    </source>
</reference>
<dbReference type="InterPro" id="IPR018797">
    <property type="entry name" value="FAM98"/>
</dbReference>
<evidence type="ECO:0000256" key="1">
    <source>
        <dbReference type="ARBA" id="ARBA00007218"/>
    </source>
</evidence>
<evidence type="ECO:0000313" key="3">
    <source>
        <dbReference type="Proteomes" id="UP001344447"/>
    </source>
</evidence>
<evidence type="ECO:0000313" key="2">
    <source>
        <dbReference type="EMBL" id="KAK5578911.1"/>
    </source>
</evidence>
<dbReference type="Pfam" id="PF10239">
    <property type="entry name" value="DUF2465"/>
    <property type="match status" value="1"/>
</dbReference>
<dbReference type="Proteomes" id="UP001344447">
    <property type="component" value="Unassembled WGS sequence"/>
</dbReference>
<gene>
    <name evidence="2" type="ORF">RB653_008586</name>
</gene>
<protein>
    <submittedName>
        <fullName evidence="2">Uncharacterized protein</fullName>
    </submittedName>
</protein>
<dbReference type="GO" id="GO:0072669">
    <property type="term" value="C:tRNA-splicing ligase complex"/>
    <property type="evidence" value="ECO:0007669"/>
    <property type="project" value="TreeGrafter"/>
</dbReference>
<keyword evidence="3" id="KW-1185">Reference proteome</keyword>
<accession>A0AAN7YRE7</accession>
<comment type="caution">
    <text evidence="2">The sequence shown here is derived from an EMBL/GenBank/DDBJ whole genome shotgun (WGS) entry which is preliminary data.</text>
</comment>